<proteinExistence type="predicted"/>
<dbReference type="InterPro" id="IPR016947">
    <property type="entry name" value="UCP030140"/>
</dbReference>
<accession>A0A417YU65</accession>
<dbReference type="AlphaFoldDB" id="A0A417YU65"/>
<dbReference type="Pfam" id="PF08761">
    <property type="entry name" value="dUTPase_2"/>
    <property type="match status" value="1"/>
</dbReference>
<dbReference type="Gene3D" id="1.10.4010.10">
    <property type="entry name" value="Type II deoxyuridine triphosphatase"/>
    <property type="match status" value="1"/>
</dbReference>
<dbReference type="PIRSF" id="PIRSF030140">
    <property type="entry name" value="UCP030140"/>
    <property type="match status" value="1"/>
</dbReference>
<dbReference type="EMBL" id="QWEG01000006">
    <property type="protein sequence ID" value="RHW40699.1"/>
    <property type="molecule type" value="Genomic_DNA"/>
</dbReference>
<name>A0A417YU65_9BACI</name>
<protein>
    <submittedName>
        <fullName evidence="1">dUTPase</fullName>
    </submittedName>
</protein>
<dbReference type="SUPFAM" id="SSF101386">
    <property type="entry name" value="all-alpha NTP pyrophosphatases"/>
    <property type="match status" value="1"/>
</dbReference>
<gene>
    <name evidence="1" type="ORF">D1B31_10925</name>
</gene>
<evidence type="ECO:0000313" key="2">
    <source>
        <dbReference type="Proteomes" id="UP000284416"/>
    </source>
</evidence>
<organism evidence="1 2">
    <name type="scientific">Neobacillus notoginsengisoli</name>
    <dbReference type="NCBI Taxonomy" id="1578198"/>
    <lineage>
        <taxon>Bacteria</taxon>
        <taxon>Bacillati</taxon>
        <taxon>Bacillota</taxon>
        <taxon>Bacilli</taxon>
        <taxon>Bacillales</taxon>
        <taxon>Bacillaceae</taxon>
        <taxon>Neobacillus</taxon>
    </lineage>
</organism>
<keyword evidence="2" id="KW-1185">Reference proteome</keyword>
<dbReference type="RefSeq" id="WP_118920815.1">
    <property type="nucleotide sequence ID" value="NZ_QWEG01000006.1"/>
</dbReference>
<dbReference type="InterPro" id="IPR014871">
    <property type="entry name" value="dUTPase/dCTP_pyrophosphatase"/>
</dbReference>
<evidence type="ECO:0000313" key="1">
    <source>
        <dbReference type="EMBL" id="RHW40699.1"/>
    </source>
</evidence>
<dbReference type="Proteomes" id="UP000284416">
    <property type="component" value="Unassembled WGS sequence"/>
</dbReference>
<dbReference type="OrthoDB" id="5506143at2"/>
<reference evidence="1 2" key="1">
    <citation type="journal article" date="2017" name="Int. J. Syst. Evol. Microbiol.">
        <title>Bacillus notoginsengisoli sp. nov., a novel bacterium isolated from the rhizosphere of Panax notoginseng.</title>
        <authorList>
            <person name="Zhang M.Y."/>
            <person name="Cheng J."/>
            <person name="Cai Y."/>
            <person name="Zhang T.Y."/>
            <person name="Wu Y.Y."/>
            <person name="Manikprabhu D."/>
            <person name="Li W.J."/>
            <person name="Zhang Y.X."/>
        </authorList>
    </citation>
    <scope>NUCLEOTIDE SEQUENCE [LARGE SCALE GENOMIC DNA]</scope>
    <source>
        <strain evidence="1 2">JCM 30743</strain>
    </source>
</reference>
<comment type="caution">
    <text evidence="1">The sequence shown here is derived from an EMBL/GenBank/DDBJ whole genome shotgun (WGS) entry which is preliminary data.</text>
</comment>
<sequence>MNIKKLMEMQTALDRHIERKHGLEAEDLFDKKILALLVEAGELANETRSFKFWSKKPSSEREIILEEFVDGIHFILSLGIECGFYPRAEIISGAEPTVTNQFLTVFNSISSFQKSRSEADFHAMFHSYLQLGNMLGFTEVDIEEAYFKKNEVNYERQQTGY</sequence>
<dbReference type="CDD" id="cd11527">
    <property type="entry name" value="NTP-PPase_dUTPase"/>
    <property type="match status" value="1"/>
</dbReference>